<dbReference type="RefSeq" id="XP_021836021.2">
    <property type="nucleotide sequence ID" value="XM_021980329.2"/>
</dbReference>
<protein>
    <submittedName>
        <fullName evidence="2">Uncharacterized protein isoform X2</fullName>
    </submittedName>
</protein>
<reference evidence="1" key="1">
    <citation type="journal article" date="2021" name="Nat. Commun.">
        <title>Genomic analyses provide insights into spinach domestication and the genetic basis of agronomic traits.</title>
        <authorList>
            <person name="Cai X."/>
            <person name="Sun X."/>
            <person name="Xu C."/>
            <person name="Sun H."/>
            <person name="Wang X."/>
            <person name="Ge C."/>
            <person name="Zhang Z."/>
            <person name="Wang Q."/>
            <person name="Fei Z."/>
            <person name="Jiao C."/>
            <person name="Wang Q."/>
        </authorList>
    </citation>
    <scope>NUCLEOTIDE SEQUENCE [LARGE SCALE GENOMIC DNA]</scope>
    <source>
        <strain evidence="1">cv. Varoflay</strain>
    </source>
</reference>
<dbReference type="Proteomes" id="UP000813463">
    <property type="component" value="Chromosome 4"/>
</dbReference>
<dbReference type="GeneID" id="110775721"/>
<name>A0A9R0JIB0_SPIOL</name>
<evidence type="ECO:0000313" key="2">
    <source>
        <dbReference type="RefSeq" id="XP_021836021.2"/>
    </source>
</evidence>
<dbReference type="AlphaFoldDB" id="A0A9R0JIB0"/>
<organism evidence="1 2">
    <name type="scientific">Spinacia oleracea</name>
    <name type="common">Spinach</name>
    <dbReference type="NCBI Taxonomy" id="3562"/>
    <lineage>
        <taxon>Eukaryota</taxon>
        <taxon>Viridiplantae</taxon>
        <taxon>Streptophyta</taxon>
        <taxon>Embryophyta</taxon>
        <taxon>Tracheophyta</taxon>
        <taxon>Spermatophyta</taxon>
        <taxon>Magnoliopsida</taxon>
        <taxon>eudicotyledons</taxon>
        <taxon>Gunneridae</taxon>
        <taxon>Pentapetalae</taxon>
        <taxon>Caryophyllales</taxon>
        <taxon>Chenopodiaceae</taxon>
        <taxon>Chenopodioideae</taxon>
        <taxon>Anserineae</taxon>
        <taxon>Spinacia</taxon>
    </lineage>
</organism>
<reference evidence="2" key="2">
    <citation type="submission" date="2025-08" db="UniProtKB">
        <authorList>
            <consortium name="RefSeq"/>
        </authorList>
    </citation>
    <scope>IDENTIFICATION</scope>
    <source>
        <tissue evidence="2">Leaf</tissue>
    </source>
</reference>
<evidence type="ECO:0000313" key="1">
    <source>
        <dbReference type="Proteomes" id="UP000813463"/>
    </source>
</evidence>
<sequence length="139" mass="16750">MLFKEEKIRMCNWTSMVVLNFWYHGKFIFHPKRGYEQGLSETIISSRNRLSLTHMHKLIEKLGCKKEYTIWYVEDMKRFHEDGIAIKDPDDFYNLVELTKSNLVIHIVVQHRDVEEEEGKGLQNERWRLTQQRLPKNLG</sequence>
<dbReference type="KEGG" id="soe:110775721"/>
<proteinExistence type="predicted"/>
<gene>
    <name evidence="2" type="primary">LOC110775721</name>
</gene>
<accession>A0A9R0JIB0</accession>
<keyword evidence="1" id="KW-1185">Reference proteome</keyword>